<evidence type="ECO:0000256" key="2">
    <source>
        <dbReference type="SAM" id="MobiDB-lite"/>
    </source>
</evidence>
<keyword evidence="1" id="KW-0175">Coiled coil</keyword>
<feature type="compositionally biased region" description="Low complexity" evidence="2">
    <location>
        <begin position="26"/>
        <end position="40"/>
    </location>
</feature>
<feature type="region of interest" description="Disordered" evidence="2">
    <location>
        <begin position="24"/>
        <end position="86"/>
    </location>
</feature>
<dbReference type="GeneID" id="8299580"/>
<evidence type="ECO:0000256" key="1">
    <source>
        <dbReference type="SAM" id="Coils"/>
    </source>
</evidence>
<feature type="region of interest" description="Disordered" evidence="2">
    <location>
        <begin position="479"/>
        <end position="503"/>
    </location>
</feature>
<dbReference type="RefSeq" id="XP_002550962.1">
    <property type="nucleotide sequence ID" value="XM_002550916.1"/>
</dbReference>
<dbReference type="HOGENOM" id="CLU_347134_0_0_1"/>
<dbReference type="STRING" id="294747.C5MGQ6"/>
<feature type="compositionally biased region" description="Acidic residues" evidence="2">
    <location>
        <begin position="272"/>
        <end position="285"/>
    </location>
</feature>
<dbReference type="EMBL" id="GG692402">
    <property type="protein sequence ID" value="EER30808.1"/>
    <property type="molecule type" value="Genomic_DNA"/>
</dbReference>
<keyword evidence="4" id="KW-1185">Reference proteome</keyword>
<name>C5MGQ6_CANTT</name>
<dbReference type="KEGG" id="ctp:CTRG_05260"/>
<feature type="region of interest" description="Disordered" evidence="2">
    <location>
        <begin position="271"/>
        <end position="354"/>
    </location>
</feature>
<dbReference type="OrthoDB" id="3995760at2759"/>
<feature type="compositionally biased region" description="Polar residues" evidence="2">
    <location>
        <begin position="297"/>
        <end position="320"/>
    </location>
</feature>
<dbReference type="eggNOG" id="ENOG502SBJF">
    <property type="taxonomic scope" value="Eukaryota"/>
</dbReference>
<protein>
    <submittedName>
        <fullName evidence="3">Uncharacterized protein</fullName>
    </submittedName>
</protein>
<proteinExistence type="predicted"/>
<accession>C5MGQ6</accession>
<feature type="coiled-coil region" evidence="1">
    <location>
        <begin position="97"/>
        <end position="184"/>
    </location>
</feature>
<evidence type="ECO:0000313" key="3">
    <source>
        <dbReference type="EMBL" id="EER30808.1"/>
    </source>
</evidence>
<dbReference type="Proteomes" id="UP000002037">
    <property type="component" value="Unassembled WGS sequence"/>
</dbReference>
<dbReference type="AlphaFoldDB" id="C5MGQ6"/>
<gene>
    <name evidence="3" type="ORF">CTRG_05260</name>
</gene>
<organism evidence="3 4">
    <name type="scientific">Candida tropicalis (strain ATCC MYA-3404 / T1)</name>
    <name type="common">Yeast</name>
    <dbReference type="NCBI Taxonomy" id="294747"/>
    <lineage>
        <taxon>Eukaryota</taxon>
        <taxon>Fungi</taxon>
        <taxon>Dikarya</taxon>
        <taxon>Ascomycota</taxon>
        <taxon>Saccharomycotina</taxon>
        <taxon>Pichiomycetes</taxon>
        <taxon>Debaryomycetaceae</taxon>
        <taxon>Candida/Lodderomyces clade</taxon>
        <taxon>Candida</taxon>
    </lineage>
</organism>
<reference evidence="3 4" key="1">
    <citation type="journal article" date="2009" name="Nature">
        <title>Evolution of pathogenicity and sexual reproduction in eight Candida genomes.</title>
        <authorList>
            <person name="Butler G."/>
            <person name="Rasmussen M.D."/>
            <person name="Lin M.F."/>
            <person name="Santos M.A."/>
            <person name="Sakthikumar S."/>
            <person name="Munro C.A."/>
            <person name="Rheinbay E."/>
            <person name="Grabherr M."/>
            <person name="Forche A."/>
            <person name="Reedy J.L."/>
            <person name="Agrafioti I."/>
            <person name="Arnaud M.B."/>
            <person name="Bates S."/>
            <person name="Brown A.J."/>
            <person name="Brunke S."/>
            <person name="Costanzo M.C."/>
            <person name="Fitzpatrick D.A."/>
            <person name="de Groot P.W."/>
            <person name="Harris D."/>
            <person name="Hoyer L.L."/>
            <person name="Hube B."/>
            <person name="Klis F.M."/>
            <person name="Kodira C."/>
            <person name="Lennard N."/>
            <person name="Logue M.E."/>
            <person name="Martin R."/>
            <person name="Neiman A.M."/>
            <person name="Nikolaou E."/>
            <person name="Quail M.A."/>
            <person name="Quinn J."/>
            <person name="Santos M.C."/>
            <person name="Schmitzberger F.F."/>
            <person name="Sherlock G."/>
            <person name="Shah P."/>
            <person name="Silverstein K.A."/>
            <person name="Skrzypek M.S."/>
            <person name="Soll D."/>
            <person name="Staggs R."/>
            <person name="Stansfield I."/>
            <person name="Stumpf M.P."/>
            <person name="Sudbery P.E."/>
            <person name="Srikantha T."/>
            <person name="Zeng Q."/>
            <person name="Berman J."/>
            <person name="Berriman M."/>
            <person name="Heitman J."/>
            <person name="Gow N.A."/>
            <person name="Lorenz M.C."/>
            <person name="Birren B.W."/>
            <person name="Kellis M."/>
            <person name="Cuomo C.A."/>
        </authorList>
    </citation>
    <scope>NUCLEOTIDE SEQUENCE [LARGE SCALE GENOMIC DNA]</scope>
    <source>
        <strain evidence="4">ATCC MYA-3404 / T1</strain>
    </source>
</reference>
<dbReference type="VEuPathDB" id="FungiDB:CTRG_05260"/>
<evidence type="ECO:0000313" key="4">
    <source>
        <dbReference type="Proteomes" id="UP000002037"/>
    </source>
</evidence>
<sequence length="764" mass="87227">MNDSFINNNENEVTILSQQSTYLTTPNSKLNKPLSNNNSPTPRSLSPLRRKQQQQNTADLTIKDSVRSGNSATNTSSSSSTTTTTSQDEFKILQRNFADSLLNYNVLQNENKRLEHELNLKRVQLDSQQEKMEFYEQSLKELEIDSIHKQEILTKQIEMYKKMIDNLQAKVFELNQELEKKKLQQNHNDVDLPFDEELIHKYEKLVRDYKILDSQFEVEKKSKLVLIDQIEFLSHKNEDLVKQIETPTTEDAIDDYLVDLTDNATHTMHELTDDEYMEEEDECDYTQDSILSPGLNIGNSAQSSPIKQQQNYDDSNSSVKVSHDFQFPPSPEKNCKDPKRQSLPSELRRTSKVSENSEFVLSPFKLTPSYLSAAEDTGVFPDTHVVKRYSATKPTHSRYNSHDILPIKVEFEKESGNIRSTSVPEKVLRNQSICAIIQENNTESAKKDHRKGTLSALTGCDVVDEELNSLSNNFEHNASEHELGSLSSSKRSSYITGGSGGDDKTRQEITKLKFELQSLRLHNEKLLSFIGFELQKQKNNIKRLSKKQSNRTLGLASNNRNIEYSDAKLIERSKDILINKKRVLRSVSINTGFTDRLASDPINNLGLMQPHQQNLSSPPLDSNYDKGFVDIESLTNNPTHHLNDKMIKKFASQVFNNTPALYEFDSDSDFENTANWEIEEEEEEEEEELTSSSDEDIGVFNQIKQLVIGGQTIKDKKLKKRRGHNDKNDHLVDDTLKFKFMTIALGIVIIGLKLTPQNSSTIAK</sequence>
<feature type="compositionally biased region" description="Low complexity" evidence="2">
    <location>
        <begin position="70"/>
        <end position="86"/>
    </location>
</feature>